<evidence type="ECO:0000313" key="7">
    <source>
        <dbReference type="EMBL" id="THG20548.1"/>
    </source>
</evidence>
<keyword evidence="4" id="KW-0418">Kinase</keyword>
<sequence length="127" mass="14200">MLEGGHDIAVKLLLKDSKQGVDEFKNEVICIARLQHRNLVKLLGYCIQGDKRILIYEFMPNNNLDSFIFEDRPSMASVVLMLGGEGALTHSKQPGFFTERNLLEVESTRSEVEQCSANLVSTTVVEA</sequence>
<dbReference type="EMBL" id="SDRB02001850">
    <property type="protein sequence ID" value="THG20548.1"/>
    <property type="molecule type" value="Genomic_DNA"/>
</dbReference>
<dbReference type="Pfam" id="PF07714">
    <property type="entry name" value="PK_Tyr_Ser-Thr"/>
    <property type="match status" value="1"/>
</dbReference>
<evidence type="ECO:0000256" key="5">
    <source>
        <dbReference type="ARBA" id="ARBA00022840"/>
    </source>
</evidence>
<organism evidence="7 8">
    <name type="scientific">Camellia sinensis var. sinensis</name>
    <name type="common">China tea</name>
    <dbReference type="NCBI Taxonomy" id="542762"/>
    <lineage>
        <taxon>Eukaryota</taxon>
        <taxon>Viridiplantae</taxon>
        <taxon>Streptophyta</taxon>
        <taxon>Embryophyta</taxon>
        <taxon>Tracheophyta</taxon>
        <taxon>Spermatophyta</taxon>
        <taxon>Magnoliopsida</taxon>
        <taxon>eudicotyledons</taxon>
        <taxon>Gunneridae</taxon>
        <taxon>Pentapetalae</taxon>
        <taxon>asterids</taxon>
        <taxon>Ericales</taxon>
        <taxon>Theaceae</taxon>
        <taxon>Camellia</taxon>
    </lineage>
</organism>
<proteinExistence type="predicted"/>
<keyword evidence="3" id="KW-0547">Nucleotide-binding</keyword>
<gene>
    <name evidence="7" type="ORF">TEA_026595</name>
</gene>
<dbReference type="PANTHER" id="PTHR27002:SF932">
    <property type="entry name" value="RECEPTOR-LIKE SERINE_THREONINE-PROTEIN KINASE"/>
    <property type="match status" value="1"/>
</dbReference>
<dbReference type="STRING" id="542762.A0A4S4EUE4"/>
<keyword evidence="2" id="KW-0808">Transferase</keyword>
<dbReference type="PANTHER" id="PTHR27002">
    <property type="entry name" value="RECEPTOR-LIKE SERINE/THREONINE-PROTEIN KINASE SD1-8"/>
    <property type="match status" value="1"/>
</dbReference>
<dbReference type="GO" id="GO:0004674">
    <property type="term" value="F:protein serine/threonine kinase activity"/>
    <property type="evidence" value="ECO:0007669"/>
    <property type="project" value="UniProtKB-KW"/>
</dbReference>
<dbReference type="Gene3D" id="3.30.200.20">
    <property type="entry name" value="Phosphorylase Kinase, domain 1"/>
    <property type="match status" value="1"/>
</dbReference>
<feature type="domain" description="Protein kinase" evidence="6">
    <location>
        <begin position="1"/>
        <end position="127"/>
    </location>
</feature>
<evidence type="ECO:0000259" key="6">
    <source>
        <dbReference type="PROSITE" id="PS50011"/>
    </source>
</evidence>
<dbReference type="GO" id="GO:0005886">
    <property type="term" value="C:plasma membrane"/>
    <property type="evidence" value="ECO:0007669"/>
    <property type="project" value="TreeGrafter"/>
</dbReference>
<evidence type="ECO:0000256" key="3">
    <source>
        <dbReference type="ARBA" id="ARBA00022741"/>
    </source>
</evidence>
<dbReference type="Proteomes" id="UP000306102">
    <property type="component" value="Unassembled WGS sequence"/>
</dbReference>
<evidence type="ECO:0000256" key="2">
    <source>
        <dbReference type="ARBA" id="ARBA00022679"/>
    </source>
</evidence>
<evidence type="ECO:0000256" key="1">
    <source>
        <dbReference type="ARBA" id="ARBA00022527"/>
    </source>
</evidence>
<evidence type="ECO:0000313" key="8">
    <source>
        <dbReference type="Proteomes" id="UP000306102"/>
    </source>
</evidence>
<dbReference type="InterPro" id="IPR001245">
    <property type="entry name" value="Ser-Thr/Tyr_kinase_cat_dom"/>
</dbReference>
<keyword evidence="5" id="KW-0067">ATP-binding</keyword>
<dbReference type="GO" id="GO:0005524">
    <property type="term" value="F:ATP binding"/>
    <property type="evidence" value="ECO:0007669"/>
    <property type="project" value="UniProtKB-KW"/>
</dbReference>
<comment type="caution">
    <text evidence="7">The sequence shown here is derived from an EMBL/GenBank/DDBJ whole genome shotgun (WGS) entry which is preliminary data.</text>
</comment>
<dbReference type="SUPFAM" id="SSF56112">
    <property type="entry name" value="Protein kinase-like (PK-like)"/>
    <property type="match status" value="1"/>
</dbReference>
<evidence type="ECO:0000256" key="4">
    <source>
        <dbReference type="ARBA" id="ARBA00022777"/>
    </source>
</evidence>
<accession>A0A4S4EUE4</accession>
<keyword evidence="1" id="KW-0723">Serine/threonine-protein kinase</keyword>
<dbReference type="InterPro" id="IPR011009">
    <property type="entry name" value="Kinase-like_dom_sf"/>
</dbReference>
<dbReference type="InterPro" id="IPR000719">
    <property type="entry name" value="Prot_kinase_dom"/>
</dbReference>
<name>A0A4S4EUE4_CAMSN</name>
<dbReference type="AlphaFoldDB" id="A0A4S4EUE4"/>
<keyword evidence="8" id="KW-1185">Reference proteome</keyword>
<protein>
    <recommendedName>
        <fullName evidence="6">Protein kinase domain-containing protein</fullName>
    </recommendedName>
</protein>
<reference evidence="7 8" key="1">
    <citation type="journal article" date="2018" name="Proc. Natl. Acad. Sci. U.S.A.">
        <title>Draft genome sequence of Camellia sinensis var. sinensis provides insights into the evolution of the tea genome and tea quality.</title>
        <authorList>
            <person name="Wei C."/>
            <person name="Yang H."/>
            <person name="Wang S."/>
            <person name="Zhao J."/>
            <person name="Liu C."/>
            <person name="Gao L."/>
            <person name="Xia E."/>
            <person name="Lu Y."/>
            <person name="Tai Y."/>
            <person name="She G."/>
            <person name="Sun J."/>
            <person name="Cao H."/>
            <person name="Tong W."/>
            <person name="Gao Q."/>
            <person name="Li Y."/>
            <person name="Deng W."/>
            <person name="Jiang X."/>
            <person name="Wang W."/>
            <person name="Chen Q."/>
            <person name="Zhang S."/>
            <person name="Li H."/>
            <person name="Wu J."/>
            <person name="Wang P."/>
            <person name="Li P."/>
            <person name="Shi C."/>
            <person name="Zheng F."/>
            <person name="Jian J."/>
            <person name="Huang B."/>
            <person name="Shan D."/>
            <person name="Shi M."/>
            <person name="Fang C."/>
            <person name="Yue Y."/>
            <person name="Li F."/>
            <person name="Li D."/>
            <person name="Wei S."/>
            <person name="Han B."/>
            <person name="Jiang C."/>
            <person name="Yin Y."/>
            <person name="Xia T."/>
            <person name="Zhang Z."/>
            <person name="Bennetzen J.L."/>
            <person name="Zhao S."/>
            <person name="Wan X."/>
        </authorList>
    </citation>
    <scope>NUCLEOTIDE SEQUENCE [LARGE SCALE GENOMIC DNA]</scope>
    <source>
        <strain evidence="8">cv. Shuchazao</strain>
        <tissue evidence="7">Leaf</tissue>
    </source>
</reference>
<dbReference type="PROSITE" id="PS50011">
    <property type="entry name" value="PROTEIN_KINASE_DOM"/>
    <property type="match status" value="1"/>
</dbReference>